<dbReference type="PATRIC" id="fig|1117108.3.peg.954"/>
<feature type="coiled-coil region" evidence="1">
    <location>
        <begin position="74"/>
        <end position="101"/>
    </location>
</feature>
<dbReference type="Pfam" id="PF01476">
    <property type="entry name" value="LysM"/>
    <property type="match status" value="1"/>
</dbReference>
<dbReference type="GO" id="GO:0008932">
    <property type="term" value="F:lytic endotransglycosylase activity"/>
    <property type="evidence" value="ECO:0007669"/>
    <property type="project" value="TreeGrafter"/>
</dbReference>
<name>S9U1P5_PAEAL</name>
<feature type="domain" description="LysM" evidence="2">
    <location>
        <begin position="2"/>
        <end position="46"/>
    </location>
</feature>
<gene>
    <name evidence="3" type="ORF">PAALTS15_04588</name>
</gene>
<proteinExistence type="predicted"/>
<dbReference type="eggNOG" id="COG1388">
    <property type="taxonomic scope" value="Bacteria"/>
</dbReference>
<dbReference type="CDD" id="cd00118">
    <property type="entry name" value="LysM"/>
    <property type="match status" value="1"/>
</dbReference>
<dbReference type="PROSITE" id="PS51782">
    <property type="entry name" value="LYSM"/>
    <property type="match status" value="1"/>
</dbReference>
<keyword evidence="1" id="KW-0175">Coiled coil</keyword>
<dbReference type="SUPFAM" id="SSF54106">
    <property type="entry name" value="LysM domain"/>
    <property type="match status" value="1"/>
</dbReference>
<dbReference type="AlphaFoldDB" id="S9U1P5"/>
<sequence length="107" mass="11671">MIEYVVRPGDSLFTIASRYGVPVSSLIQANHLTNTDIVNVGQVLCIPMGGGRAFPFPPPPTLPLPPPIPPFPGGSNLEQRVTILEQQVRRLQWEVAQLQGSREVTNS</sequence>
<comment type="caution">
    <text evidence="3">The sequence shown here is derived from an EMBL/GenBank/DDBJ whole genome shotgun (WGS) entry which is preliminary data.</text>
</comment>
<evidence type="ECO:0000259" key="2">
    <source>
        <dbReference type="PROSITE" id="PS51782"/>
    </source>
</evidence>
<evidence type="ECO:0000313" key="4">
    <source>
        <dbReference type="Proteomes" id="UP000015344"/>
    </source>
</evidence>
<dbReference type="Proteomes" id="UP000015344">
    <property type="component" value="Unassembled WGS sequence"/>
</dbReference>
<evidence type="ECO:0000313" key="3">
    <source>
        <dbReference type="EMBL" id="EPY08446.1"/>
    </source>
</evidence>
<protein>
    <submittedName>
        <fullName evidence="3">Class I chitinase</fullName>
    </submittedName>
</protein>
<dbReference type="Gene3D" id="3.10.350.10">
    <property type="entry name" value="LysM domain"/>
    <property type="match status" value="1"/>
</dbReference>
<accession>S9U1P5</accession>
<dbReference type="PANTHER" id="PTHR33734:SF22">
    <property type="entry name" value="MEMBRANE-BOUND LYTIC MUREIN TRANSGLYCOSYLASE D"/>
    <property type="match status" value="1"/>
</dbReference>
<dbReference type="PANTHER" id="PTHR33734">
    <property type="entry name" value="LYSM DOMAIN-CONTAINING GPI-ANCHORED PROTEIN 2"/>
    <property type="match status" value="1"/>
</dbReference>
<dbReference type="InterPro" id="IPR036779">
    <property type="entry name" value="LysM_dom_sf"/>
</dbReference>
<dbReference type="InterPro" id="IPR018392">
    <property type="entry name" value="LysM"/>
</dbReference>
<evidence type="ECO:0000256" key="1">
    <source>
        <dbReference type="SAM" id="Coils"/>
    </source>
</evidence>
<dbReference type="RefSeq" id="WP_021258456.1">
    <property type="nucleotide sequence ID" value="NZ_ATMT01000015.1"/>
</dbReference>
<organism evidence="3 4">
    <name type="scientific">Paenibacillus alvei TS-15</name>
    <dbReference type="NCBI Taxonomy" id="1117108"/>
    <lineage>
        <taxon>Bacteria</taxon>
        <taxon>Bacillati</taxon>
        <taxon>Bacillota</taxon>
        <taxon>Bacilli</taxon>
        <taxon>Bacillales</taxon>
        <taxon>Paenibacillaceae</taxon>
        <taxon>Paenibacillus</taxon>
    </lineage>
</organism>
<dbReference type="SMART" id="SM00257">
    <property type="entry name" value="LysM"/>
    <property type="match status" value="1"/>
</dbReference>
<reference evidence="3 4" key="1">
    <citation type="submission" date="2013-05" db="EMBL/GenBank/DDBJ databases">
        <authorList>
            <person name="Strain E.A."/>
            <person name="Brown E."/>
            <person name="Allard M.W."/>
            <person name="Luo Y.L."/>
        </authorList>
    </citation>
    <scope>NUCLEOTIDE SEQUENCE [LARGE SCALE GENOMIC DNA]</scope>
    <source>
        <strain evidence="3 4">TS-15</strain>
    </source>
</reference>
<dbReference type="EMBL" id="ATMT01000015">
    <property type="protein sequence ID" value="EPY08446.1"/>
    <property type="molecule type" value="Genomic_DNA"/>
</dbReference>